<organism evidence="1">
    <name type="scientific">uncultured Alphaproteobacteria bacterium</name>
    <dbReference type="NCBI Taxonomy" id="91750"/>
    <lineage>
        <taxon>Bacteria</taxon>
        <taxon>Pseudomonadati</taxon>
        <taxon>Pseudomonadota</taxon>
        <taxon>Alphaproteobacteria</taxon>
        <taxon>environmental samples</taxon>
    </lineage>
</organism>
<gene>
    <name evidence="1" type="ORF">KL86APRO_11413</name>
</gene>
<accession>A0A212JPL2</accession>
<evidence type="ECO:0000313" key="1">
    <source>
        <dbReference type="EMBL" id="SBW01340.1"/>
    </source>
</evidence>
<dbReference type="SUPFAM" id="SSF64518">
    <property type="entry name" value="Phase 1 flagellin"/>
    <property type="match status" value="1"/>
</dbReference>
<proteinExistence type="predicted"/>
<dbReference type="EMBL" id="FLUO01000001">
    <property type="protein sequence ID" value="SBW01340.1"/>
    <property type="molecule type" value="Genomic_DNA"/>
</dbReference>
<name>A0A212JPL2_9PROT</name>
<protein>
    <submittedName>
        <fullName evidence="1">Uncharacterized protein</fullName>
    </submittedName>
</protein>
<dbReference type="PANTHER" id="PTHR42792:SF1">
    <property type="entry name" value="FLAGELLAR HOOK-ASSOCIATED PROTEIN 3"/>
    <property type="match status" value="1"/>
</dbReference>
<dbReference type="AlphaFoldDB" id="A0A212JPL2"/>
<dbReference type="InterPro" id="IPR001492">
    <property type="entry name" value="Flagellin"/>
</dbReference>
<dbReference type="PANTHER" id="PTHR42792">
    <property type="entry name" value="FLAGELLIN"/>
    <property type="match status" value="1"/>
</dbReference>
<sequence length="509" mass="54390">MTRVPTLAAHNLMASRLMQTQTNIYDLQTQLSTKKKSQDYTGIAADTSRLINFETQASRTQAFITTNTVANTKLSTMSTSVTGARKSLIQFRDDLSKFLGRDLTSMDDAEINDFKDLQQRAFNIMKDVEDYFDIKIDGQYLFAGGKSDAVPVSVPYTSLEAFQSVYDGNTVTAPESRFAHMNNTQVTAAETGTLTFNAGGTIVAGNAEAFNLQHYNSAGMGSTTFDSTAGTISATNANVFGNVEAGMTIQVGGSTGNDRFYTVTGISSDGRTLTVVPPPAADETAPAGLDVTVPSVQPGPMTVTGSNGNNRTYTVTGVSIDGTTLTVTPPPSAEALGATRSAQISNAIYYQGGETVVQHRVDETRSVEFGVNAKDGAVEKALRAIGMVCQGMPVDGSGEVDGEELRRRLDSAFNIASDAVDHSNLNNATENGQDFGRLENLLASNQVVLKNALDRQKTQLSFFQTRAGEIENADPTEVAVKINDESNALQYSYAAMSMVNRLSLLSYLG</sequence>
<reference evidence="1" key="1">
    <citation type="submission" date="2016-04" db="EMBL/GenBank/DDBJ databases">
        <authorList>
            <person name="Evans L.H."/>
            <person name="Alamgir A."/>
            <person name="Owens N."/>
            <person name="Weber N.D."/>
            <person name="Virtaneva K."/>
            <person name="Barbian K."/>
            <person name="Babar A."/>
            <person name="Rosenke K."/>
        </authorList>
    </citation>
    <scope>NUCLEOTIDE SEQUENCE</scope>
    <source>
        <strain evidence="1">86</strain>
    </source>
</reference>
<dbReference type="GO" id="GO:0005198">
    <property type="term" value="F:structural molecule activity"/>
    <property type="evidence" value="ECO:0007669"/>
    <property type="project" value="InterPro"/>
</dbReference>
<dbReference type="GO" id="GO:0009288">
    <property type="term" value="C:bacterial-type flagellum"/>
    <property type="evidence" value="ECO:0007669"/>
    <property type="project" value="InterPro"/>
</dbReference>